<dbReference type="EMBL" id="MU853333">
    <property type="protein sequence ID" value="KAK4115997.1"/>
    <property type="molecule type" value="Genomic_DNA"/>
</dbReference>
<dbReference type="AlphaFoldDB" id="A0AAN6TK66"/>
<evidence type="ECO:0000313" key="1">
    <source>
        <dbReference type="EMBL" id="KAK4115997.1"/>
    </source>
</evidence>
<evidence type="ECO:0000313" key="2">
    <source>
        <dbReference type="Proteomes" id="UP001302812"/>
    </source>
</evidence>
<sequence>MQNRLFLTVSSSELLLASQPAWHATIDARRRACRISSSLVSDQGERERSGSARWSLSVAPCGLEGESIRQMCKIVFLFLPFPVSHPAPRVAHVRCLCAAMRKLKWRDVTPKTFLASSSGRLPTAEAKQ</sequence>
<proteinExistence type="predicted"/>
<reference evidence="1" key="2">
    <citation type="submission" date="2023-05" db="EMBL/GenBank/DDBJ databases">
        <authorList>
            <consortium name="Lawrence Berkeley National Laboratory"/>
            <person name="Steindorff A."/>
            <person name="Hensen N."/>
            <person name="Bonometti L."/>
            <person name="Westerberg I."/>
            <person name="Brannstrom I.O."/>
            <person name="Guillou S."/>
            <person name="Cros-Aarteil S."/>
            <person name="Calhoun S."/>
            <person name="Haridas S."/>
            <person name="Kuo A."/>
            <person name="Mondo S."/>
            <person name="Pangilinan J."/>
            <person name="Riley R."/>
            <person name="Labutti K."/>
            <person name="Andreopoulos B."/>
            <person name="Lipzen A."/>
            <person name="Chen C."/>
            <person name="Yanf M."/>
            <person name="Daum C."/>
            <person name="Ng V."/>
            <person name="Clum A."/>
            <person name="Ohm R."/>
            <person name="Martin F."/>
            <person name="Silar P."/>
            <person name="Natvig D."/>
            <person name="Lalanne C."/>
            <person name="Gautier V."/>
            <person name="Ament-Velasquez S.L."/>
            <person name="Kruys A."/>
            <person name="Hutchinson M.I."/>
            <person name="Powell A.J."/>
            <person name="Barry K."/>
            <person name="Miller A.N."/>
            <person name="Grigoriev I.V."/>
            <person name="Debuchy R."/>
            <person name="Gladieux P."/>
            <person name="Thoren M.H."/>
            <person name="Johannesson H."/>
        </authorList>
    </citation>
    <scope>NUCLEOTIDE SEQUENCE</scope>
    <source>
        <strain evidence="1">CBS 508.74</strain>
    </source>
</reference>
<gene>
    <name evidence="1" type="ORF">N656DRAFT_219356</name>
</gene>
<keyword evidence="2" id="KW-1185">Reference proteome</keyword>
<accession>A0AAN6TK66</accession>
<dbReference type="GeneID" id="89933046"/>
<comment type="caution">
    <text evidence="1">The sequence shown here is derived from an EMBL/GenBank/DDBJ whole genome shotgun (WGS) entry which is preliminary data.</text>
</comment>
<reference evidence="1" key="1">
    <citation type="journal article" date="2023" name="Mol. Phylogenet. Evol.">
        <title>Genome-scale phylogeny and comparative genomics of the fungal order Sordariales.</title>
        <authorList>
            <person name="Hensen N."/>
            <person name="Bonometti L."/>
            <person name="Westerberg I."/>
            <person name="Brannstrom I.O."/>
            <person name="Guillou S."/>
            <person name="Cros-Aarteil S."/>
            <person name="Calhoun S."/>
            <person name="Haridas S."/>
            <person name="Kuo A."/>
            <person name="Mondo S."/>
            <person name="Pangilinan J."/>
            <person name="Riley R."/>
            <person name="LaButti K."/>
            <person name="Andreopoulos B."/>
            <person name="Lipzen A."/>
            <person name="Chen C."/>
            <person name="Yan M."/>
            <person name="Daum C."/>
            <person name="Ng V."/>
            <person name="Clum A."/>
            <person name="Steindorff A."/>
            <person name="Ohm R.A."/>
            <person name="Martin F."/>
            <person name="Silar P."/>
            <person name="Natvig D.O."/>
            <person name="Lalanne C."/>
            <person name="Gautier V."/>
            <person name="Ament-Velasquez S.L."/>
            <person name="Kruys A."/>
            <person name="Hutchinson M.I."/>
            <person name="Powell A.J."/>
            <person name="Barry K."/>
            <person name="Miller A.N."/>
            <person name="Grigoriev I.V."/>
            <person name="Debuchy R."/>
            <person name="Gladieux P."/>
            <person name="Hiltunen Thoren M."/>
            <person name="Johannesson H."/>
        </authorList>
    </citation>
    <scope>NUCLEOTIDE SEQUENCE</scope>
    <source>
        <strain evidence="1">CBS 508.74</strain>
    </source>
</reference>
<organism evidence="1 2">
    <name type="scientific">Canariomyces notabilis</name>
    <dbReference type="NCBI Taxonomy" id="2074819"/>
    <lineage>
        <taxon>Eukaryota</taxon>
        <taxon>Fungi</taxon>
        <taxon>Dikarya</taxon>
        <taxon>Ascomycota</taxon>
        <taxon>Pezizomycotina</taxon>
        <taxon>Sordariomycetes</taxon>
        <taxon>Sordariomycetidae</taxon>
        <taxon>Sordariales</taxon>
        <taxon>Chaetomiaceae</taxon>
        <taxon>Canariomyces</taxon>
    </lineage>
</organism>
<dbReference type="RefSeq" id="XP_064673567.1">
    <property type="nucleotide sequence ID" value="XM_064808923.1"/>
</dbReference>
<dbReference type="Proteomes" id="UP001302812">
    <property type="component" value="Unassembled WGS sequence"/>
</dbReference>
<name>A0AAN6TK66_9PEZI</name>
<protein>
    <submittedName>
        <fullName evidence="1">Uncharacterized protein</fullName>
    </submittedName>
</protein>